<dbReference type="FunFam" id="3.30.70.20:FF:000035">
    <property type="entry name" value="Iron hydrogenase 1"/>
    <property type="match status" value="1"/>
</dbReference>
<keyword evidence="3" id="KW-0479">Metal-binding</keyword>
<accession>A0A383VAE4</accession>
<keyword evidence="2" id="KW-0004">4Fe-4S</keyword>
<protein>
    <submittedName>
        <fullName evidence="12">Uncharacterized protein</fullName>
    </submittedName>
</protein>
<keyword evidence="4" id="KW-0677">Repeat</keyword>
<dbReference type="Gene3D" id="3.10.20.740">
    <property type="match status" value="1"/>
</dbReference>
<keyword evidence="6" id="KW-0411">Iron-sulfur</keyword>
<proteinExistence type="inferred from homology"/>
<dbReference type="CDD" id="cd00207">
    <property type="entry name" value="fer2"/>
    <property type="match status" value="1"/>
</dbReference>
<dbReference type="InterPro" id="IPR004108">
    <property type="entry name" value="Fe_hydrogenase_lsu_C"/>
</dbReference>
<dbReference type="Pfam" id="PF22117">
    <property type="entry name" value="Fer4_Nqo3"/>
    <property type="match status" value="1"/>
</dbReference>
<dbReference type="InterPro" id="IPR054351">
    <property type="entry name" value="NADH_UbQ_OxRdtase_ferredoxin"/>
</dbReference>
<feature type="signal peptide" evidence="8">
    <location>
        <begin position="1"/>
        <end position="18"/>
    </location>
</feature>
<dbReference type="Proteomes" id="UP000256970">
    <property type="component" value="Unassembled WGS sequence"/>
</dbReference>
<evidence type="ECO:0000259" key="10">
    <source>
        <dbReference type="PROSITE" id="PS51379"/>
    </source>
</evidence>
<evidence type="ECO:0000256" key="7">
    <source>
        <dbReference type="SAM" id="MobiDB-lite"/>
    </source>
</evidence>
<dbReference type="GO" id="GO:0051539">
    <property type="term" value="F:4 iron, 4 sulfur cluster binding"/>
    <property type="evidence" value="ECO:0007669"/>
    <property type="project" value="UniProtKB-KW"/>
</dbReference>
<dbReference type="InterPro" id="IPR003149">
    <property type="entry name" value="Fe_hydrogenase_ssu"/>
</dbReference>
<feature type="compositionally biased region" description="Low complexity" evidence="7">
    <location>
        <begin position="42"/>
        <end position="61"/>
    </location>
</feature>
<evidence type="ECO:0000256" key="3">
    <source>
        <dbReference type="ARBA" id="ARBA00022723"/>
    </source>
</evidence>
<dbReference type="InterPro" id="IPR017896">
    <property type="entry name" value="4Fe4S_Fe-S-bd"/>
</dbReference>
<feature type="domain" description="2Fe-2S ferredoxin-type" evidence="9">
    <location>
        <begin position="63"/>
        <end position="140"/>
    </location>
</feature>
<dbReference type="AlphaFoldDB" id="A0A383VAE4"/>
<keyword evidence="8" id="KW-0732">Signal</keyword>
<reference evidence="12 13" key="1">
    <citation type="submission" date="2016-10" db="EMBL/GenBank/DDBJ databases">
        <authorList>
            <person name="Cai Z."/>
        </authorList>
    </citation>
    <scope>NUCLEOTIDE SEQUENCE [LARGE SCALE GENOMIC DNA]</scope>
</reference>
<dbReference type="PANTHER" id="PTHR11615">
    <property type="entry name" value="NITRATE, FORMATE, IRON DEHYDROGENASE"/>
    <property type="match status" value="1"/>
</dbReference>
<dbReference type="SUPFAM" id="SSF53920">
    <property type="entry name" value="Fe-only hydrogenase"/>
    <property type="match status" value="1"/>
</dbReference>
<dbReference type="InterPro" id="IPR009016">
    <property type="entry name" value="Fe_hydrogenase"/>
</dbReference>
<evidence type="ECO:0000259" key="11">
    <source>
        <dbReference type="PROSITE" id="PS51839"/>
    </source>
</evidence>
<dbReference type="PROSITE" id="PS51839">
    <property type="entry name" value="4FE4S_HC3"/>
    <property type="match status" value="1"/>
</dbReference>
<sequence>MQVLPSSGALVCLPLVSGLVGQAAAALYGRLAGSSSFGRHVSTSGSGSQSQSKPAAAAPASEEQMHMTVNGRAVTLPKGSSVYDAVSKAGAFVPVLCKHPRLPNTPGSCRVCLVEVDKRLKPACCTPAHEGAVINTDTEDVVHTVTGTLALLRSNHPEDCMSCDVNGKCEFQDLINRYQVPKWPKLKDVSDDYIEHTATWSLYDQSSPAIKLDLEKCIKCSRCVTTCEEVQGMNVLGMFNRGRDRHIGFYHESDLELSKCIECGQCVSVCPVGALSEHTSWRQVLSLLQSKRKIMVAQTAPAVRVAIGEEAGLAPGSVTTGQMVAGLKRLGFDYVFDTDFAADLTIMEEGMELLQRLKLAWGLEKGAGTPPPLPMYTSCCPAWVTLVETEYPELIPNLSSCKSPQQMMGATVKAVWCKRNNLQPEDVCMVSIMPCTAKKHEAARPEMGRDGYKDVDYVLTTRELGRMFRFQRIDMASLPKDSYDDPMGTGSGAGVLFGNTGGVMEAAVRTVYEVVTGKELPHLSLEAVRGLKGTKEASLQLQLDGDTSKTVRVAVCSGVVNARKLVEDVRAGRANYDFVEVMSCPGGCIGGGGQPKTKGPDVLQRRMAAVYSIDSNMHLRKSHENPQIKKLYADELGKPNSSEAHHLLHTKYHDRSTERGSGAVFAKEDAPMPQEVAAALHESNMPGPAAGWKFQPLFKQQQQPEAPPRRQPATRGF</sequence>
<dbReference type="EMBL" id="FNXT01000239">
    <property type="protein sequence ID" value="SZX62538.1"/>
    <property type="molecule type" value="Genomic_DNA"/>
</dbReference>
<feature type="chain" id="PRO_5016690075" evidence="8">
    <location>
        <begin position="19"/>
        <end position="717"/>
    </location>
</feature>
<keyword evidence="13" id="KW-1185">Reference proteome</keyword>
<dbReference type="Gene3D" id="4.10.260.20">
    <property type="entry name" value="Iron hydrogenase, small subunit"/>
    <property type="match status" value="1"/>
</dbReference>
<evidence type="ECO:0000256" key="2">
    <source>
        <dbReference type="ARBA" id="ARBA00022485"/>
    </source>
</evidence>
<dbReference type="InterPro" id="IPR001041">
    <property type="entry name" value="2Fe-2S_ferredoxin-type"/>
</dbReference>
<evidence type="ECO:0000313" key="13">
    <source>
        <dbReference type="Proteomes" id="UP000256970"/>
    </source>
</evidence>
<dbReference type="SUPFAM" id="SSF54292">
    <property type="entry name" value="2Fe-2S ferredoxin-like"/>
    <property type="match status" value="1"/>
</dbReference>
<dbReference type="SMART" id="SM00902">
    <property type="entry name" value="Fe_hyd_SSU"/>
    <property type="match status" value="1"/>
</dbReference>
<dbReference type="Pfam" id="PF13510">
    <property type="entry name" value="Fer2_4"/>
    <property type="match status" value="1"/>
</dbReference>
<dbReference type="GO" id="GO:0008901">
    <property type="term" value="F:ferredoxin hydrogenase activity"/>
    <property type="evidence" value="ECO:0007669"/>
    <property type="project" value="InterPro"/>
</dbReference>
<dbReference type="Gene3D" id="3.40.950.10">
    <property type="entry name" value="Fe-only Hydrogenase (Larger Subunit), Chain L, domain 3"/>
    <property type="match status" value="1"/>
</dbReference>
<dbReference type="Gene3D" id="3.30.70.20">
    <property type="match status" value="1"/>
</dbReference>
<dbReference type="InterPro" id="IPR050340">
    <property type="entry name" value="Cytosolic_Fe-S_CAF"/>
</dbReference>
<feature type="domain" description="4Fe-4S His(Cys)3-ligated-type" evidence="11">
    <location>
        <begin position="140"/>
        <end position="179"/>
    </location>
</feature>
<dbReference type="SUPFAM" id="SSF54862">
    <property type="entry name" value="4Fe-4S ferredoxins"/>
    <property type="match status" value="1"/>
</dbReference>
<keyword evidence="5" id="KW-0408">Iron</keyword>
<evidence type="ECO:0000256" key="4">
    <source>
        <dbReference type="ARBA" id="ARBA00022737"/>
    </source>
</evidence>
<dbReference type="STRING" id="3088.A0A383VAE4"/>
<evidence type="ECO:0000256" key="1">
    <source>
        <dbReference type="ARBA" id="ARBA00006596"/>
    </source>
</evidence>
<evidence type="ECO:0000256" key="5">
    <source>
        <dbReference type="ARBA" id="ARBA00023004"/>
    </source>
</evidence>
<evidence type="ECO:0000256" key="6">
    <source>
        <dbReference type="ARBA" id="ARBA00023014"/>
    </source>
</evidence>
<dbReference type="Pfam" id="PF02256">
    <property type="entry name" value="Fe_hyd_SSU"/>
    <property type="match status" value="1"/>
</dbReference>
<feature type="domain" description="4Fe-4S ferredoxin-type" evidence="10">
    <location>
        <begin position="251"/>
        <end position="280"/>
    </location>
</feature>
<evidence type="ECO:0000259" key="9">
    <source>
        <dbReference type="PROSITE" id="PS51085"/>
    </source>
</evidence>
<dbReference type="InterPro" id="IPR019574">
    <property type="entry name" value="NADH_UbQ_OxRdtase_Gsu_4Fe4S-bd"/>
</dbReference>
<dbReference type="InterPro" id="IPR017900">
    <property type="entry name" value="4Fe4S_Fe_S_CS"/>
</dbReference>
<dbReference type="PROSITE" id="PS51379">
    <property type="entry name" value="4FE4S_FER_2"/>
    <property type="match status" value="2"/>
</dbReference>
<organism evidence="12 13">
    <name type="scientific">Tetradesmus obliquus</name>
    <name type="common">Green alga</name>
    <name type="synonym">Acutodesmus obliquus</name>
    <dbReference type="NCBI Taxonomy" id="3088"/>
    <lineage>
        <taxon>Eukaryota</taxon>
        <taxon>Viridiplantae</taxon>
        <taxon>Chlorophyta</taxon>
        <taxon>core chlorophytes</taxon>
        <taxon>Chlorophyceae</taxon>
        <taxon>CS clade</taxon>
        <taxon>Sphaeropleales</taxon>
        <taxon>Scenedesmaceae</taxon>
        <taxon>Tetradesmus</taxon>
    </lineage>
</organism>
<comment type="similarity">
    <text evidence="1">Belongs to the NARF family.</text>
</comment>
<feature type="region of interest" description="Disordered" evidence="7">
    <location>
        <begin position="684"/>
        <end position="717"/>
    </location>
</feature>
<dbReference type="InterPro" id="IPR036991">
    <property type="entry name" value="Fe_hydrogenase_ssu_sf"/>
</dbReference>
<dbReference type="PROSITE" id="PS00198">
    <property type="entry name" value="4FE4S_FER_1"/>
    <property type="match status" value="1"/>
</dbReference>
<feature type="compositionally biased region" description="Low complexity" evidence="7">
    <location>
        <begin position="693"/>
        <end position="704"/>
    </location>
</feature>
<dbReference type="PROSITE" id="PS51085">
    <property type="entry name" value="2FE2S_FER_2"/>
    <property type="match status" value="1"/>
</dbReference>
<gene>
    <name evidence="12" type="ORF">BQ4739_LOCUS3117</name>
</gene>
<dbReference type="Gene3D" id="3.40.50.1780">
    <property type="match status" value="1"/>
</dbReference>
<name>A0A383VAE4_TETOB</name>
<evidence type="ECO:0000256" key="8">
    <source>
        <dbReference type="SAM" id="SignalP"/>
    </source>
</evidence>
<feature type="region of interest" description="Disordered" evidence="7">
    <location>
        <begin position="39"/>
        <end position="63"/>
    </location>
</feature>
<dbReference type="Pfam" id="PF02906">
    <property type="entry name" value="Fe_hyd_lg_C"/>
    <property type="match status" value="1"/>
</dbReference>
<dbReference type="InterPro" id="IPR036010">
    <property type="entry name" value="2Fe-2S_ferredoxin-like_sf"/>
</dbReference>
<dbReference type="Pfam" id="PF10588">
    <property type="entry name" value="NADH-G_4Fe-4S_3"/>
    <property type="match status" value="1"/>
</dbReference>
<dbReference type="SMART" id="SM00929">
    <property type="entry name" value="NADH-G_4Fe-4S_3"/>
    <property type="match status" value="1"/>
</dbReference>
<dbReference type="NCBIfam" id="TIGR02512">
    <property type="entry name" value="FeFe_hydrog_A"/>
    <property type="match status" value="1"/>
</dbReference>
<dbReference type="InterPro" id="IPR013352">
    <property type="entry name" value="Fe_hydrogenase_subset"/>
</dbReference>
<dbReference type="GO" id="GO:0005506">
    <property type="term" value="F:iron ion binding"/>
    <property type="evidence" value="ECO:0007669"/>
    <property type="project" value="InterPro"/>
</dbReference>
<feature type="domain" description="4Fe-4S ferredoxin-type" evidence="10">
    <location>
        <begin position="208"/>
        <end position="238"/>
    </location>
</feature>
<evidence type="ECO:0000313" key="12">
    <source>
        <dbReference type="EMBL" id="SZX62538.1"/>
    </source>
</evidence>